<dbReference type="RefSeq" id="WP_125279369.1">
    <property type="nucleotide sequence ID" value="NZ_CP060811.1"/>
</dbReference>
<organism evidence="1 2">
    <name type="scientific">Acinetobacter variabilis</name>
    <dbReference type="NCBI Taxonomy" id="70346"/>
    <lineage>
        <taxon>Bacteria</taxon>
        <taxon>Pseudomonadati</taxon>
        <taxon>Pseudomonadota</taxon>
        <taxon>Gammaproteobacteria</taxon>
        <taxon>Moraxellales</taxon>
        <taxon>Moraxellaceae</taxon>
        <taxon>Acinetobacter</taxon>
    </lineage>
</organism>
<dbReference type="EMBL" id="CP060811">
    <property type="protein sequence ID" value="QQN88578.1"/>
    <property type="molecule type" value="Genomic_DNA"/>
</dbReference>
<accession>A0A3R8ZXZ1</accession>
<name>A0A3R8ZXZ1_9GAMM</name>
<dbReference type="Proteomes" id="UP000596079">
    <property type="component" value="Chromosome"/>
</dbReference>
<evidence type="ECO:0000313" key="1">
    <source>
        <dbReference type="EMBL" id="QQN88578.1"/>
    </source>
</evidence>
<dbReference type="GeneID" id="89666971"/>
<reference evidence="1 2" key="1">
    <citation type="submission" date="2020-08" db="EMBL/GenBank/DDBJ databases">
        <title>Emergence of ISAba1-mediated novel tet(X) in Acinetobacter variabilis from a chicken farm.</title>
        <authorList>
            <person name="Peng K."/>
            <person name="Li R."/>
        </authorList>
    </citation>
    <scope>NUCLEOTIDE SEQUENCE [LARGE SCALE GENOMIC DNA]</scope>
    <source>
        <strain evidence="1 2">XM9F202-2</strain>
    </source>
</reference>
<dbReference type="AlphaFoldDB" id="A0A3R8ZXZ1"/>
<proteinExistence type="predicted"/>
<gene>
    <name evidence="1" type="ORF">IAQ69_02470</name>
</gene>
<protein>
    <submittedName>
        <fullName evidence="1">Uncharacterized protein</fullName>
    </submittedName>
</protein>
<evidence type="ECO:0000313" key="2">
    <source>
        <dbReference type="Proteomes" id="UP000596079"/>
    </source>
</evidence>
<sequence>MLDKIQTKISQLEAGKKLILGTGIKAEEMQKVLELCESLESQGGIKIVNKHFNPKITTQPDTILIEKV</sequence>